<dbReference type="EMBL" id="PVSZ01000015">
    <property type="protein sequence ID" value="PRT69567.1"/>
    <property type="molecule type" value="Genomic_DNA"/>
</dbReference>
<dbReference type="PANTHER" id="PTHR37810:SF5">
    <property type="entry name" value="IMMUNITY PROTEIN SDPI"/>
    <property type="match status" value="1"/>
</dbReference>
<name>A0A2T0G0K3_STRAP</name>
<reference evidence="1 2" key="1">
    <citation type="journal article" date="1993" name="J. Dent. Res.">
        <title>The isolation and characterization of milleri group streptococci from dental periapical abscesses.</title>
        <authorList>
            <person name="Fisher L.E."/>
            <person name="Russell R.R."/>
        </authorList>
    </citation>
    <scope>NUCLEOTIDE SEQUENCE [LARGE SCALE GENOMIC DNA]</scope>
    <source>
        <strain evidence="1 2">OUP21</strain>
    </source>
</reference>
<dbReference type="RefSeq" id="WP_106384567.1">
    <property type="nucleotide sequence ID" value="NZ_JAQCTS010000001.1"/>
</dbReference>
<proteinExistence type="predicted"/>
<protein>
    <submittedName>
        <fullName evidence="1">Hemolysin expression modulating protein</fullName>
    </submittedName>
</protein>
<accession>A0A2T0G0K3</accession>
<gene>
    <name evidence="1" type="ORF">C6A27_07765</name>
</gene>
<dbReference type="PANTHER" id="PTHR37810">
    <property type="entry name" value="IMMUNITY PROTEIN SDPI"/>
    <property type="match status" value="1"/>
</dbReference>
<dbReference type="Proteomes" id="UP000238573">
    <property type="component" value="Unassembled WGS sequence"/>
</dbReference>
<organism evidence="1 2">
    <name type="scientific">Streptococcus anginosus</name>
    <dbReference type="NCBI Taxonomy" id="1328"/>
    <lineage>
        <taxon>Bacteria</taxon>
        <taxon>Bacillati</taxon>
        <taxon>Bacillota</taxon>
        <taxon>Bacilli</taxon>
        <taxon>Lactobacillales</taxon>
        <taxon>Streptococcaceae</taxon>
        <taxon>Streptococcus</taxon>
        <taxon>Streptococcus anginosus group</taxon>
    </lineage>
</organism>
<dbReference type="InterPro" id="IPR026272">
    <property type="entry name" value="SdpI"/>
</dbReference>
<sequence>MKIDKKLLILTSASILVPMLIGCFFWQQLPQTVATHFDFSNQVNGFSSRGFTVFGIPSFLLLIHWFGLFVTSKDPKSKNISLKMWHLVYWIIPLTSCLVMTAIYAQALGYAVNHALMNGMFLGVLFIAIGNYMPKTRRNYTVGIRLPWTLDNDDNWIKTHRLAGKIWVIGGIIIFFNGFVQIAVTFVLVFTLIIMIVVPMIYSYWLSKRIH</sequence>
<dbReference type="InterPro" id="IPR012867">
    <property type="entry name" value="DUF1648"/>
</dbReference>
<evidence type="ECO:0000313" key="2">
    <source>
        <dbReference type="Proteomes" id="UP000238573"/>
    </source>
</evidence>
<evidence type="ECO:0000313" key="1">
    <source>
        <dbReference type="EMBL" id="PRT69567.1"/>
    </source>
</evidence>
<dbReference type="PIRSF" id="PIRSF038959">
    <property type="entry name" value="SdpI"/>
    <property type="match status" value="1"/>
</dbReference>
<dbReference type="Pfam" id="PF13630">
    <property type="entry name" value="SdpI"/>
    <property type="match status" value="1"/>
</dbReference>
<dbReference type="PROSITE" id="PS51257">
    <property type="entry name" value="PROKAR_LIPOPROTEIN"/>
    <property type="match status" value="1"/>
</dbReference>
<dbReference type="InterPro" id="IPR025962">
    <property type="entry name" value="SdpI/YhfL"/>
</dbReference>
<dbReference type="GO" id="GO:0009636">
    <property type="term" value="P:response to toxic substance"/>
    <property type="evidence" value="ECO:0007669"/>
    <property type="project" value="TreeGrafter"/>
</dbReference>
<comment type="caution">
    <text evidence="1">The sequence shown here is derived from an EMBL/GenBank/DDBJ whole genome shotgun (WGS) entry which is preliminary data.</text>
</comment>
<dbReference type="Pfam" id="PF07853">
    <property type="entry name" value="DUF1648"/>
    <property type="match status" value="1"/>
</dbReference>
<dbReference type="AlphaFoldDB" id="A0A2T0G0K3"/>